<reference evidence="2 3" key="1">
    <citation type="submission" date="2017-07" db="EMBL/GenBank/DDBJ databases">
        <title>An improved, manually edited Actinidia chinensis var. chinensis (kiwifruit) genome highlights the challenges associated with draft genomes and gene prediction in plants.</title>
        <authorList>
            <person name="Pilkington S."/>
            <person name="Crowhurst R."/>
            <person name="Hilario E."/>
            <person name="Nardozza S."/>
            <person name="Fraser L."/>
            <person name="Peng Y."/>
            <person name="Gunaseelan K."/>
            <person name="Simpson R."/>
            <person name="Tahir J."/>
            <person name="Deroles S."/>
            <person name="Templeton K."/>
            <person name="Luo Z."/>
            <person name="Davy M."/>
            <person name="Cheng C."/>
            <person name="Mcneilage M."/>
            <person name="Scaglione D."/>
            <person name="Liu Y."/>
            <person name="Zhang Q."/>
            <person name="Datson P."/>
            <person name="De Silva N."/>
            <person name="Gardiner S."/>
            <person name="Bassett H."/>
            <person name="Chagne D."/>
            <person name="Mccallum J."/>
            <person name="Dzierzon H."/>
            <person name="Deng C."/>
            <person name="Wang Y.-Y."/>
            <person name="Barron N."/>
            <person name="Manako K."/>
            <person name="Bowen J."/>
            <person name="Foster T."/>
            <person name="Erridge Z."/>
            <person name="Tiffin H."/>
            <person name="Waite C."/>
            <person name="Davies K."/>
            <person name="Grierson E."/>
            <person name="Laing W."/>
            <person name="Kirk R."/>
            <person name="Chen X."/>
            <person name="Wood M."/>
            <person name="Montefiori M."/>
            <person name="Brummell D."/>
            <person name="Schwinn K."/>
            <person name="Catanach A."/>
            <person name="Fullerton C."/>
            <person name="Li D."/>
            <person name="Meiyalaghan S."/>
            <person name="Nieuwenhuizen N."/>
            <person name="Read N."/>
            <person name="Prakash R."/>
            <person name="Hunter D."/>
            <person name="Zhang H."/>
            <person name="Mckenzie M."/>
            <person name="Knabel M."/>
            <person name="Harris A."/>
            <person name="Allan A."/>
            <person name="Chen A."/>
            <person name="Janssen B."/>
            <person name="Plunkett B."/>
            <person name="Dwamena C."/>
            <person name="Voogd C."/>
            <person name="Leif D."/>
            <person name="Lafferty D."/>
            <person name="Souleyre E."/>
            <person name="Varkonyi-Gasic E."/>
            <person name="Gambi F."/>
            <person name="Hanley J."/>
            <person name="Yao J.-L."/>
            <person name="Cheung J."/>
            <person name="David K."/>
            <person name="Warren B."/>
            <person name="Marsh K."/>
            <person name="Snowden K."/>
            <person name="Lin-Wang K."/>
            <person name="Brian L."/>
            <person name="Martinez-Sanchez M."/>
            <person name="Wang M."/>
            <person name="Ileperuma N."/>
            <person name="Macnee N."/>
            <person name="Campin R."/>
            <person name="Mcatee P."/>
            <person name="Drummond R."/>
            <person name="Espley R."/>
            <person name="Ireland H."/>
            <person name="Wu R."/>
            <person name="Atkinson R."/>
            <person name="Karunairetnam S."/>
            <person name="Bulley S."/>
            <person name="Chunkath S."/>
            <person name="Hanley Z."/>
            <person name="Storey R."/>
            <person name="Thrimawithana A."/>
            <person name="Thomson S."/>
            <person name="David C."/>
            <person name="Testolin R."/>
        </authorList>
    </citation>
    <scope>NUCLEOTIDE SEQUENCE [LARGE SCALE GENOMIC DNA]</scope>
    <source>
        <strain evidence="3">cv. Red5</strain>
        <tissue evidence="2">Young leaf</tissue>
    </source>
</reference>
<dbReference type="Proteomes" id="UP000241394">
    <property type="component" value="Chromosome LG24"/>
</dbReference>
<sequence>MDYAKTLSSSRRKWLVLLLNLVLVDSLMFVRVKSNDQPPVPATGLLCISDCVTCPVICSPPPPPPPKSKPLLPPPLPPPPIHYSPPWSYYFENPPLLPPPPPPPPPSYILWGSKSPPSPAYANIPSSQGPLNMGQKNYSHPYYYFYASKAASLPLSYSFFLMVTFSFVVEMLDCLLGR</sequence>
<reference evidence="3" key="2">
    <citation type="journal article" date="2018" name="BMC Genomics">
        <title>A manually annotated Actinidia chinensis var. chinensis (kiwifruit) genome highlights the challenges associated with draft genomes and gene prediction in plants.</title>
        <authorList>
            <person name="Pilkington S.M."/>
            <person name="Crowhurst R."/>
            <person name="Hilario E."/>
            <person name="Nardozza S."/>
            <person name="Fraser L."/>
            <person name="Peng Y."/>
            <person name="Gunaseelan K."/>
            <person name="Simpson R."/>
            <person name="Tahir J."/>
            <person name="Deroles S.C."/>
            <person name="Templeton K."/>
            <person name="Luo Z."/>
            <person name="Davy M."/>
            <person name="Cheng C."/>
            <person name="McNeilage M."/>
            <person name="Scaglione D."/>
            <person name="Liu Y."/>
            <person name="Zhang Q."/>
            <person name="Datson P."/>
            <person name="De Silva N."/>
            <person name="Gardiner S.E."/>
            <person name="Bassett H."/>
            <person name="Chagne D."/>
            <person name="McCallum J."/>
            <person name="Dzierzon H."/>
            <person name="Deng C."/>
            <person name="Wang Y.Y."/>
            <person name="Barron L."/>
            <person name="Manako K."/>
            <person name="Bowen J."/>
            <person name="Foster T.M."/>
            <person name="Erridge Z.A."/>
            <person name="Tiffin H."/>
            <person name="Waite C.N."/>
            <person name="Davies K.M."/>
            <person name="Grierson E.P."/>
            <person name="Laing W.A."/>
            <person name="Kirk R."/>
            <person name="Chen X."/>
            <person name="Wood M."/>
            <person name="Montefiori M."/>
            <person name="Brummell D.A."/>
            <person name="Schwinn K.E."/>
            <person name="Catanach A."/>
            <person name="Fullerton C."/>
            <person name="Li D."/>
            <person name="Meiyalaghan S."/>
            <person name="Nieuwenhuizen N."/>
            <person name="Read N."/>
            <person name="Prakash R."/>
            <person name="Hunter D."/>
            <person name="Zhang H."/>
            <person name="McKenzie M."/>
            <person name="Knabel M."/>
            <person name="Harris A."/>
            <person name="Allan A.C."/>
            <person name="Gleave A."/>
            <person name="Chen A."/>
            <person name="Janssen B.J."/>
            <person name="Plunkett B."/>
            <person name="Ampomah-Dwamena C."/>
            <person name="Voogd C."/>
            <person name="Leif D."/>
            <person name="Lafferty D."/>
            <person name="Souleyre E.J.F."/>
            <person name="Varkonyi-Gasic E."/>
            <person name="Gambi F."/>
            <person name="Hanley J."/>
            <person name="Yao J.L."/>
            <person name="Cheung J."/>
            <person name="David K.M."/>
            <person name="Warren B."/>
            <person name="Marsh K."/>
            <person name="Snowden K.C."/>
            <person name="Lin-Wang K."/>
            <person name="Brian L."/>
            <person name="Martinez-Sanchez M."/>
            <person name="Wang M."/>
            <person name="Ileperuma N."/>
            <person name="Macnee N."/>
            <person name="Campin R."/>
            <person name="McAtee P."/>
            <person name="Drummond R.S.M."/>
            <person name="Espley R.V."/>
            <person name="Ireland H.S."/>
            <person name="Wu R."/>
            <person name="Atkinson R.G."/>
            <person name="Karunairetnam S."/>
            <person name="Bulley S."/>
            <person name="Chunkath S."/>
            <person name="Hanley Z."/>
            <person name="Storey R."/>
            <person name="Thrimawithana A.H."/>
            <person name="Thomson S."/>
            <person name="David C."/>
            <person name="Testolin R."/>
            <person name="Huang H."/>
            <person name="Hellens R.P."/>
            <person name="Schaffer R.J."/>
        </authorList>
    </citation>
    <scope>NUCLEOTIDE SEQUENCE [LARGE SCALE GENOMIC DNA]</scope>
    <source>
        <strain evidence="3">cv. Red5</strain>
    </source>
</reference>
<name>A0A2R6PMP2_ACTCC</name>
<feature type="transmembrane region" description="Helical" evidence="1">
    <location>
        <begin position="155"/>
        <end position="176"/>
    </location>
</feature>
<proteinExistence type="predicted"/>
<protein>
    <submittedName>
        <fullName evidence="2">Proprotein convertase subtilisin/kexin type 6 like</fullName>
    </submittedName>
</protein>
<keyword evidence="3" id="KW-1185">Reference proteome</keyword>
<keyword evidence="1" id="KW-1133">Transmembrane helix</keyword>
<keyword evidence="1" id="KW-0812">Transmembrane</keyword>
<accession>A0A2R6PMP2</accession>
<dbReference type="STRING" id="1590841.A0A2R6PMP2"/>
<dbReference type="InParanoid" id="A0A2R6PMP2"/>
<dbReference type="AlphaFoldDB" id="A0A2R6PMP2"/>
<gene>
    <name evidence="2" type="ORF">CEY00_Acc28213</name>
</gene>
<evidence type="ECO:0000313" key="3">
    <source>
        <dbReference type="Proteomes" id="UP000241394"/>
    </source>
</evidence>
<organism evidence="2 3">
    <name type="scientific">Actinidia chinensis var. chinensis</name>
    <name type="common">Chinese soft-hair kiwi</name>
    <dbReference type="NCBI Taxonomy" id="1590841"/>
    <lineage>
        <taxon>Eukaryota</taxon>
        <taxon>Viridiplantae</taxon>
        <taxon>Streptophyta</taxon>
        <taxon>Embryophyta</taxon>
        <taxon>Tracheophyta</taxon>
        <taxon>Spermatophyta</taxon>
        <taxon>Magnoliopsida</taxon>
        <taxon>eudicotyledons</taxon>
        <taxon>Gunneridae</taxon>
        <taxon>Pentapetalae</taxon>
        <taxon>asterids</taxon>
        <taxon>Ericales</taxon>
        <taxon>Actinidiaceae</taxon>
        <taxon>Actinidia</taxon>
    </lineage>
</organism>
<dbReference type="OrthoDB" id="1748563at2759"/>
<keyword evidence="1" id="KW-0472">Membrane</keyword>
<comment type="caution">
    <text evidence="2">The sequence shown here is derived from an EMBL/GenBank/DDBJ whole genome shotgun (WGS) entry which is preliminary data.</text>
</comment>
<dbReference type="Gramene" id="PSR93599">
    <property type="protein sequence ID" value="PSR93599"/>
    <property type="gene ID" value="CEY00_Acc28213"/>
</dbReference>
<evidence type="ECO:0000256" key="1">
    <source>
        <dbReference type="SAM" id="Phobius"/>
    </source>
</evidence>
<dbReference type="OMA" id="PPSYMIY"/>
<evidence type="ECO:0000313" key="2">
    <source>
        <dbReference type="EMBL" id="PSR93599.1"/>
    </source>
</evidence>
<dbReference type="EMBL" id="NKQK01000024">
    <property type="protein sequence ID" value="PSR93599.1"/>
    <property type="molecule type" value="Genomic_DNA"/>
</dbReference>
<feature type="transmembrane region" description="Helical" evidence="1">
    <location>
        <begin position="14"/>
        <end position="32"/>
    </location>
</feature>